<keyword evidence="4" id="KW-1185">Reference proteome</keyword>
<evidence type="ECO:0000313" key="4">
    <source>
        <dbReference type="Proteomes" id="UP000700596"/>
    </source>
</evidence>
<accession>A0A9P9E321</accession>
<reference evidence="3" key="1">
    <citation type="journal article" date="2021" name="Nat. Commun.">
        <title>Genetic determinants of endophytism in the Arabidopsis root mycobiome.</title>
        <authorList>
            <person name="Mesny F."/>
            <person name="Miyauchi S."/>
            <person name="Thiergart T."/>
            <person name="Pickel B."/>
            <person name="Atanasova L."/>
            <person name="Karlsson M."/>
            <person name="Huettel B."/>
            <person name="Barry K.W."/>
            <person name="Haridas S."/>
            <person name="Chen C."/>
            <person name="Bauer D."/>
            <person name="Andreopoulos W."/>
            <person name="Pangilinan J."/>
            <person name="LaButti K."/>
            <person name="Riley R."/>
            <person name="Lipzen A."/>
            <person name="Clum A."/>
            <person name="Drula E."/>
            <person name="Henrissat B."/>
            <person name="Kohler A."/>
            <person name="Grigoriev I.V."/>
            <person name="Martin F.M."/>
            <person name="Hacquard S."/>
        </authorList>
    </citation>
    <scope>NUCLEOTIDE SEQUENCE</scope>
    <source>
        <strain evidence="3">MPI-CAGE-CH-0243</strain>
    </source>
</reference>
<dbReference type="EMBL" id="JAGMWT010000004">
    <property type="protein sequence ID" value="KAH7130510.1"/>
    <property type="molecule type" value="Genomic_DNA"/>
</dbReference>
<organism evidence="3 4">
    <name type="scientific">Dendryphion nanum</name>
    <dbReference type="NCBI Taxonomy" id="256645"/>
    <lineage>
        <taxon>Eukaryota</taxon>
        <taxon>Fungi</taxon>
        <taxon>Dikarya</taxon>
        <taxon>Ascomycota</taxon>
        <taxon>Pezizomycotina</taxon>
        <taxon>Dothideomycetes</taxon>
        <taxon>Pleosporomycetidae</taxon>
        <taxon>Pleosporales</taxon>
        <taxon>Torulaceae</taxon>
        <taxon>Dendryphion</taxon>
    </lineage>
</organism>
<feature type="compositionally biased region" description="Low complexity" evidence="1">
    <location>
        <begin position="39"/>
        <end position="48"/>
    </location>
</feature>
<protein>
    <recommendedName>
        <fullName evidence="2">WKF domain-containing protein</fullName>
    </recommendedName>
</protein>
<dbReference type="InterPro" id="IPR019327">
    <property type="entry name" value="WKF"/>
</dbReference>
<evidence type="ECO:0000259" key="2">
    <source>
        <dbReference type="Pfam" id="PF10180"/>
    </source>
</evidence>
<proteinExistence type="predicted"/>
<dbReference type="Proteomes" id="UP000700596">
    <property type="component" value="Unassembled WGS sequence"/>
</dbReference>
<gene>
    <name evidence="3" type="ORF">B0J11DRAFT_253692</name>
</gene>
<comment type="caution">
    <text evidence="3">The sequence shown here is derived from an EMBL/GenBank/DDBJ whole genome shotgun (WGS) entry which is preliminary data.</text>
</comment>
<feature type="compositionally biased region" description="Polar residues" evidence="1">
    <location>
        <begin position="100"/>
        <end position="127"/>
    </location>
</feature>
<feature type="region of interest" description="Disordered" evidence="1">
    <location>
        <begin position="1"/>
        <end position="232"/>
    </location>
</feature>
<dbReference type="Pfam" id="PF10180">
    <property type="entry name" value="WKF"/>
    <property type="match status" value="1"/>
</dbReference>
<feature type="region of interest" description="Disordered" evidence="1">
    <location>
        <begin position="479"/>
        <end position="527"/>
    </location>
</feature>
<feature type="region of interest" description="Disordered" evidence="1">
    <location>
        <begin position="257"/>
        <end position="330"/>
    </location>
</feature>
<evidence type="ECO:0000256" key="1">
    <source>
        <dbReference type="SAM" id="MobiDB-lite"/>
    </source>
</evidence>
<dbReference type="OrthoDB" id="10261563at2759"/>
<dbReference type="PANTHER" id="PTHR22306">
    <property type="entry name" value="CHROMOSOME 7 OPEN READING FRAME 50"/>
    <property type="match status" value="1"/>
</dbReference>
<feature type="compositionally biased region" description="Polar residues" evidence="1">
    <location>
        <begin position="275"/>
        <end position="285"/>
    </location>
</feature>
<name>A0A9P9E321_9PLEO</name>
<sequence length="527" mass="58570">MDQAGHRIPAWKRLGLKLKASNQSGDTAPELNGPKDSAGNENQNGNLNGEHHGESGGPRDSIHLDARPTENGISSSLGKRKHLKGPAEDQHQSPKKSKKYGNQETNNGDATYSTHVSSIETHPTSVPTVADDNTELPSDKIRPKGDPNYRKKKVKQTKFRPLQQGQATKKSESLLPTTEIDLQPSPSLTTPKPSKHVATNFTRDSASATLQFSPSGTDRRKSVTFTPDTKKVDGDSASNFFKKWVTEQKSADAGFSPAEVAQFVPPPKTHPANGISASPHSVSSKDTPKAKKAKTSLKSEIEYSPISPKDAIPEAPVSAPDSKTPSKGKNKDFSRFTSYLEQYFFDRENWKFNKARQNDIITNAFNIFRIPHKYTEALTEYVRGLQGAAIVNRLKERCEEMKKELDAEDRVAKGIMTDVDEREIARLEALEDRIAQGWKRRQTNGDLEELANHPHPEGFIRRLKRRRIESLCEALKMATPNPAHKIDKSENRNTSLDANTGPLLVAQARNSRKRKSRTEESDDDDSE</sequence>
<feature type="domain" description="WKF" evidence="2">
    <location>
        <begin position="338"/>
        <end position="401"/>
    </location>
</feature>
<feature type="compositionally biased region" description="Polar residues" evidence="1">
    <location>
        <begin position="197"/>
        <end position="216"/>
    </location>
</feature>
<feature type="compositionally biased region" description="Basic and acidic residues" evidence="1">
    <location>
        <begin position="137"/>
        <end position="149"/>
    </location>
</feature>
<evidence type="ECO:0000313" key="3">
    <source>
        <dbReference type="EMBL" id="KAH7130510.1"/>
    </source>
</evidence>
<dbReference type="AlphaFoldDB" id="A0A9P9E321"/>
<dbReference type="PANTHER" id="PTHR22306:SF2">
    <property type="entry name" value="CHROMOSOME 7 OPEN READING FRAME 50"/>
    <property type="match status" value="1"/>
</dbReference>